<gene>
    <name evidence="1" type="ORF">DAERI_150099</name>
</gene>
<evidence type="ECO:0008006" key="3">
    <source>
        <dbReference type="Google" id="ProtNLM"/>
    </source>
</evidence>
<protein>
    <recommendedName>
        <fullName evidence="3">Uracil-DNA glycosylase</fullName>
    </recommendedName>
</protein>
<evidence type="ECO:0000313" key="1">
    <source>
        <dbReference type="EMBL" id="GBF07581.1"/>
    </source>
</evidence>
<comment type="caution">
    <text evidence="1">The sequence shown here is derived from an EMBL/GenBank/DDBJ whole genome shotgun (WGS) entry which is preliminary data.</text>
</comment>
<dbReference type="Proteomes" id="UP000236569">
    <property type="component" value="Unassembled WGS sequence"/>
</dbReference>
<accession>A0A2I9DQM2</accession>
<evidence type="ECO:0000313" key="2">
    <source>
        <dbReference type="Proteomes" id="UP000236569"/>
    </source>
</evidence>
<name>A0A2I9DQM2_9DEIO</name>
<keyword evidence="2" id="KW-1185">Reference proteome</keyword>
<sequence>MDAQTCERKLSLLREPRMLPLTEYTDDLARRTNRVIPFFDPEDGGTQAELLLLMSHVDGDPGSARNGSPFISMENEDPTANNLQRVILDLGLPRSTLLLWNVVPWQDGDPKKEAGVGAIHLPRLIQRLPNLRGIAVLSKEGSVVKSVREEVPSRYRLEWTYTFSPGPRGYAHNGARLTQDLQNIARKLSLL</sequence>
<organism evidence="1 2">
    <name type="scientific">Deinococcus aerius</name>
    <dbReference type="NCBI Taxonomy" id="200253"/>
    <lineage>
        <taxon>Bacteria</taxon>
        <taxon>Thermotogati</taxon>
        <taxon>Deinococcota</taxon>
        <taxon>Deinococci</taxon>
        <taxon>Deinococcales</taxon>
        <taxon>Deinococcaceae</taxon>
        <taxon>Deinococcus</taxon>
    </lineage>
</organism>
<proteinExistence type="predicted"/>
<dbReference type="EMBL" id="BFAG01000015">
    <property type="protein sequence ID" value="GBF07581.1"/>
    <property type="molecule type" value="Genomic_DNA"/>
</dbReference>
<reference evidence="2" key="1">
    <citation type="submission" date="2018-01" db="EMBL/GenBank/DDBJ databases">
        <title>Draft Genome Sequence of the Radioresistant Bacterium Deinococcus aerius TR0125, Isolated from the Higher Atmosphere above Japan.</title>
        <authorList>
            <person name="Satoh K."/>
            <person name="Arai H."/>
            <person name="Sanzen T."/>
            <person name="Kawaguchi Y."/>
            <person name="Hayashi H."/>
            <person name="Yokobori S."/>
            <person name="Yamagishi A."/>
            <person name="Oono Y."/>
            <person name="Narumi I."/>
        </authorList>
    </citation>
    <scope>NUCLEOTIDE SEQUENCE [LARGE SCALE GENOMIC DNA]</scope>
    <source>
        <strain evidence="2">TR0125</strain>
    </source>
</reference>
<dbReference type="AlphaFoldDB" id="A0A2I9DQM2"/>